<reference evidence="1 2" key="1">
    <citation type="submission" date="2023-01" db="EMBL/GenBank/DDBJ databases">
        <authorList>
            <person name="Whitehead M."/>
        </authorList>
    </citation>
    <scope>NUCLEOTIDE SEQUENCE [LARGE SCALE GENOMIC DNA]</scope>
</reference>
<evidence type="ECO:0000313" key="2">
    <source>
        <dbReference type="Proteomes" id="UP001160148"/>
    </source>
</evidence>
<sequence length="86" mass="10200">MSVVRLSCCMRTKIIQKRGKKWWVRPSLQSRKVANGSKLLNELREDDELNFELRGSFHNFLRMSSSDFEYILCKIEPIIKKNLILL</sequence>
<name>A0AAV0XHU9_9HEMI</name>
<dbReference type="EMBL" id="CARXXK010000004">
    <property type="protein sequence ID" value="CAI6367146.1"/>
    <property type="molecule type" value="Genomic_DNA"/>
</dbReference>
<evidence type="ECO:0000313" key="1">
    <source>
        <dbReference type="EMBL" id="CAI6367146.1"/>
    </source>
</evidence>
<proteinExistence type="predicted"/>
<keyword evidence="2" id="KW-1185">Reference proteome</keyword>
<comment type="caution">
    <text evidence="1">The sequence shown here is derived from an EMBL/GenBank/DDBJ whole genome shotgun (WGS) entry which is preliminary data.</text>
</comment>
<accession>A0AAV0XHU9</accession>
<dbReference type="AlphaFoldDB" id="A0AAV0XHU9"/>
<gene>
    <name evidence="1" type="ORF">MEUPH1_LOCUS21650</name>
</gene>
<organism evidence="1 2">
    <name type="scientific">Macrosiphum euphorbiae</name>
    <name type="common">potato aphid</name>
    <dbReference type="NCBI Taxonomy" id="13131"/>
    <lineage>
        <taxon>Eukaryota</taxon>
        <taxon>Metazoa</taxon>
        <taxon>Ecdysozoa</taxon>
        <taxon>Arthropoda</taxon>
        <taxon>Hexapoda</taxon>
        <taxon>Insecta</taxon>
        <taxon>Pterygota</taxon>
        <taxon>Neoptera</taxon>
        <taxon>Paraneoptera</taxon>
        <taxon>Hemiptera</taxon>
        <taxon>Sternorrhyncha</taxon>
        <taxon>Aphidomorpha</taxon>
        <taxon>Aphidoidea</taxon>
        <taxon>Aphididae</taxon>
        <taxon>Macrosiphini</taxon>
        <taxon>Macrosiphum</taxon>
    </lineage>
</organism>
<dbReference type="Proteomes" id="UP001160148">
    <property type="component" value="Unassembled WGS sequence"/>
</dbReference>
<protein>
    <submittedName>
        <fullName evidence="1">Uncharacterized protein</fullName>
    </submittedName>
</protein>